<reference evidence="1" key="1">
    <citation type="submission" date="2021-06" db="EMBL/GenBank/DDBJ databases">
        <authorList>
            <person name="Kallberg Y."/>
            <person name="Tangrot J."/>
            <person name="Rosling A."/>
        </authorList>
    </citation>
    <scope>NUCLEOTIDE SEQUENCE</scope>
    <source>
        <strain evidence="1">AU212A</strain>
    </source>
</reference>
<comment type="caution">
    <text evidence="1">The sequence shown here is derived from an EMBL/GenBank/DDBJ whole genome shotgun (WGS) entry which is preliminary data.</text>
</comment>
<evidence type="ECO:0000313" key="2">
    <source>
        <dbReference type="Proteomes" id="UP000789860"/>
    </source>
</evidence>
<feature type="non-terminal residue" evidence="1">
    <location>
        <position position="71"/>
    </location>
</feature>
<sequence length="71" mass="8156">GVFECNPAQTQLIHPTTHSFPSVLQYPVFNTRSRVRQTAATHPSTQRGADDRELDEQTGCQDKNHRQERHK</sequence>
<dbReference type="EMBL" id="CAJVPM010018141">
    <property type="protein sequence ID" value="CAG8623471.1"/>
    <property type="molecule type" value="Genomic_DNA"/>
</dbReference>
<gene>
    <name evidence="1" type="ORF">SCALOS_LOCUS7728</name>
</gene>
<feature type="non-terminal residue" evidence="1">
    <location>
        <position position="1"/>
    </location>
</feature>
<protein>
    <submittedName>
        <fullName evidence="1">7005_t:CDS:1</fullName>
    </submittedName>
</protein>
<dbReference type="Proteomes" id="UP000789860">
    <property type="component" value="Unassembled WGS sequence"/>
</dbReference>
<proteinExistence type="predicted"/>
<organism evidence="1 2">
    <name type="scientific">Scutellospora calospora</name>
    <dbReference type="NCBI Taxonomy" id="85575"/>
    <lineage>
        <taxon>Eukaryota</taxon>
        <taxon>Fungi</taxon>
        <taxon>Fungi incertae sedis</taxon>
        <taxon>Mucoromycota</taxon>
        <taxon>Glomeromycotina</taxon>
        <taxon>Glomeromycetes</taxon>
        <taxon>Diversisporales</taxon>
        <taxon>Gigasporaceae</taxon>
        <taxon>Scutellospora</taxon>
    </lineage>
</organism>
<accession>A0ACA9N1I5</accession>
<name>A0ACA9N1I5_9GLOM</name>
<keyword evidence="2" id="KW-1185">Reference proteome</keyword>
<evidence type="ECO:0000313" key="1">
    <source>
        <dbReference type="EMBL" id="CAG8623471.1"/>
    </source>
</evidence>